<dbReference type="Pfam" id="PF00534">
    <property type="entry name" value="Glycos_transf_1"/>
    <property type="match status" value="1"/>
</dbReference>
<evidence type="ECO:0000313" key="2">
    <source>
        <dbReference type="EMBL" id="MRX67885.1"/>
    </source>
</evidence>
<dbReference type="GO" id="GO:0016757">
    <property type="term" value="F:glycosyltransferase activity"/>
    <property type="evidence" value="ECO:0007669"/>
    <property type="project" value="InterPro"/>
</dbReference>
<dbReference type="Proteomes" id="UP000317289">
    <property type="component" value="Unassembled WGS sequence"/>
</dbReference>
<evidence type="ECO:0000313" key="5">
    <source>
        <dbReference type="Proteomes" id="UP000468990"/>
    </source>
</evidence>
<dbReference type="OrthoDB" id="1395864at2"/>
<dbReference type="RefSeq" id="WP_142451937.1">
    <property type="nucleotide sequence ID" value="NZ_FXTA01000005.1"/>
</dbReference>
<sequence length="371" mass="43077">MKLVVITHVVHVQKDGAFWGYAPYIREMNIWFKYIDEVVVVAPLEIKKDLTEIDTFYDCESISFKQIPNFNFISLKNTFNSVFKLPLIFWRIFWAMYKADHIHLRCPGNVGLIGCFAQIFFPNKKKTAKYAGNWDPESKQPLSYRLQKWILSNSFLTRNIQVLVYGDWKNQSKNIKSFFTATYSENEKQTVLKNNIDEVAKFIFVGSLVVGKNPLYAIKLVQVLNESGIKANLDLYGNGIEKNNLENYIIENKLEEFVFLRGNQEKDVISQAYKKSHFVLLPSKSEGWPKAIAEGMFWGCVPIATKISCVPFMLDYGNRGVLLEMSLEKDLIQLTNLIKNNETLMNKSRLSQEWSQNYTTDFFEKEIKNLL</sequence>
<dbReference type="AlphaFoldDB" id="A0A521ES33"/>
<dbReference type="SUPFAM" id="SSF53756">
    <property type="entry name" value="UDP-Glycosyltransferase/glycogen phosphorylase"/>
    <property type="match status" value="1"/>
</dbReference>
<evidence type="ECO:0000313" key="4">
    <source>
        <dbReference type="Proteomes" id="UP000317289"/>
    </source>
</evidence>
<keyword evidence="3" id="KW-0808">Transferase</keyword>
<feature type="domain" description="Glycosyl transferase family 1" evidence="1">
    <location>
        <begin position="196"/>
        <end position="345"/>
    </location>
</feature>
<dbReference type="Gene3D" id="3.40.50.2000">
    <property type="entry name" value="Glycogen Phosphorylase B"/>
    <property type="match status" value="2"/>
</dbReference>
<dbReference type="EMBL" id="WKKG01000003">
    <property type="protein sequence ID" value="MRX67885.1"/>
    <property type="molecule type" value="Genomic_DNA"/>
</dbReference>
<protein>
    <submittedName>
        <fullName evidence="2 3">Glycosyltransferase</fullName>
    </submittedName>
</protein>
<reference evidence="2 5" key="2">
    <citation type="submission" date="2019-11" db="EMBL/GenBank/DDBJ databases">
        <title>Flavobacterium resistens genome.</title>
        <authorList>
            <person name="Wilson V.M."/>
            <person name="Newman J.D."/>
        </authorList>
    </citation>
    <scope>NUCLEOTIDE SEQUENCE [LARGE SCALE GENOMIC DNA]</scope>
    <source>
        <strain evidence="2 5">DSM 19382</strain>
    </source>
</reference>
<reference evidence="3 4" key="1">
    <citation type="submission" date="2017-05" db="EMBL/GenBank/DDBJ databases">
        <authorList>
            <person name="Varghese N."/>
            <person name="Submissions S."/>
        </authorList>
    </citation>
    <scope>NUCLEOTIDE SEQUENCE [LARGE SCALE GENOMIC DNA]</scope>
    <source>
        <strain evidence="3 4">DSM 19382</strain>
    </source>
</reference>
<evidence type="ECO:0000259" key="1">
    <source>
        <dbReference type="Pfam" id="PF00534"/>
    </source>
</evidence>
<gene>
    <name evidence="2" type="ORF">GJU42_07920</name>
    <name evidence="3" type="ORF">SAMN06265349_105262</name>
</gene>
<dbReference type="EMBL" id="FXTA01000005">
    <property type="protein sequence ID" value="SMO86231.1"/>
    <property type="molecule type" value="Genomic_DNA"/>
</dbReference>
<evidence type="ECO:0000313" key="3">
    <source>
        <dbReference type="EMBL" id="SMO86231.1"/>
    </source>
</evidence>
<organism evidence="3 4">
    <name type="scientific">Flavobacterium resistens</name>
    <dbReference type="NCBI Taxonomy" id="443612"/>
    <lineage>
        <taxon>Bacteria</taxon>
        <taxon>Pseudomonadati</taxon>
        <taxon>Bacteroidota</taxon>
        <taxon>Flavobacteriia</taxon>
        <taxon>Flavobacteriales</taxon>
        <taxon>Flavobacteriaceae</taxon>
        <taxon>Flavobacterium</taxon>
    </lineage>
</organism>
<keyword evidence="5" id="KW-1185">Reference proteome</keyword>
<accession>A0A521ES33</accession>
<name>A0A521ES33_9FLAO</name>
<dbReference type="PANTHER" id="PTHR12526">
    <property type="entry name" value="GLYCOSYLTRANSFERASE"/>
    <property type="match status" value="1"/>
</dbReference>
<proteinExistence type="predicted"/>
<dbReference type="InterPro" id="IPR001296">
    <property type="entry name" value="Glyco_trans_1"/>
</dbReference>
<dbReference type="Proteomes" id="UP000468990">
    <property type="component" value="Unassembled WGS sequence"/>
</dbReference>